<feature type="compositionally biased region" description="Polar residues" evidence="1">
    <location>
        <begin position="47"/>
        <end position="58"/>
    </location>
</feature>
<evidence type="ECO:0008006" key="4">
    <source>
        <dbReference type="Google" id="ProtNLM"/>
    </source>
</evidence>
<gene>
    <name evidence="2" type="ORF">AB0470_14255</name>
</gene>
<dbReference type="RefSeq" id="WP_162655506.1">
    <property type="nucleotide sequence ID" value="NZ_JBFAUJ010000005.1"/>
</dbReference>
<sequence length="58" mass="6295">MSRPQRTLADIYRDKPLTDAQCRRLVALLGLAQPYRKTNGAAVAAATPSQKTPNQLAS</sequence>
<dbReference type="Proteomes" id="UP001553148">
    <property type="component" value="Unassembled WGS sequence"/>
</dbReference>
<evidence type="ECO:0000313" key="3">
    <source>
        <dbReference type="Proteomes" id="UP001553148"/>
    </source>
</evidence>
<accession>A0ABV3KN42</accession>
<name>A0ABV3KN42_STRGS</name>
<keyword evidence="3" id="KW-1185">Reference proteome</keyword>
<reference evidence="2 3" key="1">
    <citation type="submission" date="2024-06" db="EMBL/GenBank/DDBJ databases">
        <title>The Natural Products Discovery Center: Release of the First 8490 Sequenced Strains for Exploring Actinobacteria Biosynthetic Diversity.</title>
        <authorList>
            <person name="Kalkreuter E."/>
            <person name="Kautsar S.A."/>
            <person name="Yang D."/>
            <person name="Bader C.D."/>
            <person name="Teijaro C.N."/>
            <person name="Fluegel L."/>
            <person name="Davis C.M."/>
            <person name="Simpson J.R."/>
            <person name="Lauterbach L."/>
            <person name="Steele A.D."/>
            <person name="Gui C."/>
            <person name="Meng S."/>
            <person name="Li G."/>
            <person name="Viehrig K."/>
            <person name="Ye F."/>
            <person name="Su P."/>
            <person name="Kiefer A.F."/>
            <person name="Nichols A."/>
            <person name="Cepeda A.J."/>
            <person name="Yan W."/>
            <person name="Fan B."/>
            <person name="Jiang Y."/>
            <person name="Adhikari A."/>
            <person name="Zheng C.-J."/>
            <person name="Schuster L."/>
            <person name="Cowan T.M."/>
            <person name="Smanski M.J."/>
            <person name="Chevrette M.G."/>
            <person name="De Carvalho L.P.S."/>
            <person name="Shen B."/>
        </authorList>
    </citation>
    <scope>NUCLEOTIDE SEQUENCE [LARGE SCALE GENOMIC DNA]</scope>
    <source>
        <strain evidence="2 3">NPDC052360</strain>
    </source>
</reference>
<comment type="caution">
    <text evidence="2">The sequence shown here is derived from an EMBL/GenBank/DDBJ whole genome shotgun (WGS) entry which is preliminary data.</text>
</comment>
<organism evidence="2 3">
    <name type="scientific">Streptomyces griseosporeus</name>
    <dbReference type="NCBI Taxonomy" id="1910"/>
    <lineage>
        <taxon>Bacteria</taxon>
        <taxon>Bacillati</taxon>
        <taxon>Actinomycetota</taxon>
        <taxon>Actinomycetes</taxon>
        <taxon>Kitasatosporales</taxon>
        <taxon>Streptomycetaceae</taxon>
        <taxon>Streptomyces</taxon>
    </lineage>
</organism>
<feature type="region of interest" description="Disordered" evidence="1">
    <location>
        <begin position="39"/>
        <end position="58"/>
    </location>
</feature>
<dbReference type="EMBL" id="JBFAUJ010000005">
    <property type="protein sequence ID" value="MEV8460698.1"/>
    <property type="molecule type" value="Genomic_DNA"/>
</dbReference>
<protein>
    <recommendedName>
        <fullName evidence="4">Transposase</fullName>
    </recommendedName>
</protein>
<proteinExistence type="predicted"/>
<evidence type="ECO:0000313" key="2">
    <source>
        <dbReference type="EMBL" id="MEV8460698.1"/>
    </source>
</evidence>
<evidence type="ECO:0000256" key="1">
    <source>
        <dbReference type="SAM" id="MobiDB-lite"/>
    </source>
</evidence>